<evidence type="ECO:0000313" key="3">
    <source>
        <dbReference type="EMBL" id="ACZ10321.1"/>
    </source>
</evidence>
<gene>
    <name evidence="3" type="ordered locus">Sterm_3483</name>
</gene>
<proteinExistence type="inferred from homology"/>
<dbReference type="InterPro" id="IPR032466">
    <property type="entry name" value="Metal_Hydrolase"/>
</dbReference>
<name>D1AQR1_SEBTE</name>
<dbReference type="PANTHER" id="PTHR43569">
    <property type="entry name" value="AMIDOHYDROLASE"/>
    <property type="match status" value="1"/>
</dbReference>
<dbReference type="RefSeq" id="WP_012862903.1">
    <property type="nucleotide sequence ID" value="NC_013517.1"/>
</dbReference>
<organism evidence="3 4">
    <name type="scientific">Sebaldella termitidis (strain ATCC 33386 / NCTC 11300)</name>
    <dbReference type="NCBI Taxonomy" id="526218"/>
    <lineage>
        <taxon>Bacteria</taxon>
        <taxon>Fusobacteriati</taxon>
        <taxon>Fusobacteriota</taxon>
        <taxon>Fusobacteriia</taxon>
        <taxon>Fusobacteriales</taxon>
        <taxon>Leptotrichiaceae</taxon>
        <taxon>Sebaldella</taxon>
    </lineage>
</organism>
<dbReference type="STRING" id="526218.Sterm_3483"/>
<feature type="domain" description="Amidohydrolase-related" evidence="2">
    <location>
        <begin position="5"/>
        <end position="294"/>
    </location>
</feature>
<dbReference type="SUPFAM" id="SSF51556">
    <property type="entry name" value="Metallo-dependent hydrolases"/>
    <property type="match status" value="1"/>
</dbReference>
<dbReference type="InterPro" id="IPR006680">
    <property type="entry name" value="Amidohydro-rel"/>
</dbReference>
<reference evidence="3 4" key="2">
    <citation type="journal article" date="2010" name="Stand. Genomic Sci.">
        <title>Complete genome sequence of Sebaldella termitidis type strain (NCTC 11300).</title>
        <authorList>
            <person name="Harmon-Smith M."/>
            <person name="Celia L."/>
            <person name="Chertkov O."/>
            <person name="Lapidus A."/>
            <person name="Copeland A."/>
            <person name="Glavina Del Rio T."/>
            <person name="Nolan M."/>
            <person name="Lucas S."/>
            <person name="Tice H."/>
            <person name="Cheng J.F."/>
            <person name="Han C."/>
            <person name="Detter J.C."/>
            <person name="Bruce D."/>
            <person name="Goodwin L."/>
            <person name="Pitluck S."/>
            <person name="Pati A."/>
            <person name="Liolios K."/>
            <person name="Ivanova N."/>
            <person name="Mavromatis K."/>
            <person name="Mikhailova N."/>
            <person name="Chen A."/>
            <person name="Palaniappan K."/>
            <person name="Land M."/>
            <person name="Hauser L."/>
            <person name="Chang Y.J."/>
            <person name="Jeffries C.D."/>
            <person name="Brettin T."/>
            <person name="Goker M."/>
            <person name="Beck B."/>
            <person name="Bristow J."/>
            <person name="Eisen J.A."/>
            <person name="Markowitz V."/>
            <person name="Hugenholtz P."/>
            <person name="Kyrpides N.C."/>
            <person name="Klenk H.P."/>
            <person name="Chen F."/>
        </authorList>
    </citation>
    <scope>NUCLEOTIDE SEQUENCE [LARGE SCALE GENOMIC DNA]</scope>
    <source>
        <strain evidence="4">ATCC 33386 / NCTC 11300</strain>
    </source>
</reference>
<dbReference type="InterPro" id="IPR052350">
    <property type="entry name" value="Metallo-dep_Lactonases"/>
</dbReference>
<evidence type="ECO:0000256" key="1">
    <source>
        <dbReference type="ARBA" id="ARBA00038310"/>
    </source>
</evidence>
<keyword evidence="4" id="KW-1185">Reference proteome</keyword>
<dbReference type="GO" id="GO:0016787">
    <property type="term" value="F:hydrolase activity"/>
    <property type="evidence" value="ECO:0007669"/>
    <property type="project" value="InterPro"/>
</dbReference>
<evidence type="ECO:0000313" key="4">
    <source>
        <dbReference type="Proteomes" id="UP000000845"/>
    </source>
</evidence>
<accession>D1AQR1</accession>
<dbReference type="PANTHER" id="PTHR43569:SF2">
    <property type="entry name" value="AMIDOHYDROLASE-RELATED DOMAIN-CONTAINING PROTEIN"/>
    <property type="match status" value="1"/>
</dbReference>
<evidence type="ECO:0000259" key="2">
    <source>
        <dbReference type="Pfam" id="PF04909"/>
    </source>
</evidence>
<sequence>MIKIIDTHLHIWDRNYLNLPWLDGDTSVLSRNYSLADYENSLNEKTLYKVEKAVYIEVDVLDSQKEKENELIIDLCRIKGTLIKGAVISGDLTKESFADYIKKYNDIKCIKGVRQVLHVPSAKPKTCLSEIFIKNVKLLGKLGLVFEGCVRVEELGDLYMLAKECRDTVIILNHMGIVDPDIISSVTPTDKETKYKEDWIKNLKDLASLSNVVCKISGLNPAGEWNTDTLRPSVNTALDIFGENRVMFASNYPVCNISTKLDPWIKAVIEITKDRTEKFVNKLFYENANKIYKL</sequence>
<dbReference type="Proteomes" id="UP000000845">
    <property type="component" value="Chromosome"/>
</dbReference>
<dbReference type="KEGG" id="str:Sterm_3483"/>
<dbReference type="HOGENOM" id="CLU_044590_3_2_0"/>
<dbReference type="EMBL" id="CP001739">
    <property type="protein sequence ID" value="ACZ10321.1"/>
    <property type="molecule type" value="Genomic_DNA"/>
</dbReference>
<protein>
    <submittedName>
        <fullName evidence="3">Amidohydrolase 2</fullName>
    </submittedName>
</protein>
<dbReference type="Pfam" id="PF04909">
    <property type="entry name" value="Amidohydro_2"/>
    <property type="match status" value="1"/>
</dbReference>
<reference evidence="4" key="1">
    <citation type="submission" date="2009-09" db="EMBL/GenBank/DDBJ databases">
        <title>The complete chromosome of Sebaldella termitidis ATCC 33386.</title>
        <authorList>
            <consortium name="US DOE Joint Genome Institute (JGI-PGF)"/>
            <person name="Lucas S."/>
            <person name="Copeland A."/>
            <person name="Lapidus A."/>
            <person name="Glavina del Rio T."/>
            <person name="Dalin E."/>
            <person name="Tice H."/>
            <person name="Bruce D."/>
            <person name="Goodwin L."/>
            <person name="Pitluck S."/>
            <person name="Kyrpides N."/>
            <person name="Mavromatis K."/>
            <person name="Ivanova N."/>
            <person name="Mikhailova N."/>
            <person name="Sims D."/>
            <person name="Meincke L."/>
            <person name="Brettin T."/>
            <person name="Detter J.C."/>
            <person name="Han C."/>
            <person name="Larimer F."/>
            <person name="Land M."/>
            <person name="Hauser L."/>
            <person name="Markowitz V."/>
            <person name="Cheng J.F."/>
            <person name="Hugenholtz P."/>
            <person name="Woyke T."/>
            <person name="Wu D."/>
            <person name="Eisen J.A."/>
        </authorList>
    </citation>
    <scope>NUCLEOTIDE SEQUENCE [LARGE SCALE GENOMIC DNA]</scope>
    <source>
        <strain evidence="4">ATCC 33386 / NCTC 11300</strain>
    </source>
</reference>
<dbReference type="Gene3D" id="3.20.20.140">
    <property type="entry name" value="Metal-dependent hydrolases"/>
    <property type="match status" value="1"/>
</dbReference>
<comment type="similarity">
    <text evidence="1">Belongs to the metallo-dependent hydrolases superfamily.</text>
</comment>
<dbReference type="eggNOG" id="COG3618">
    <property type="taxonomic scope" value="Bacteria"/>
</dbReference>
<dbReference type="AlphaFoldDB" id="D1AQR1"/>